<protein>
    <submittedName>
        <fullName evidence="1">Uncharacterized protein</fullName>
    </submittedName>
</protein>
<dbReference type="KEGG" id="fek:C1H87_03135"/>
<gene>
    <name evidence="1" type="ORF">C1H87_03135</name>
</gene>
<name>A0A2K9PL38_9FLAO</name>
<sequence length="219" mass="23842">MFTIHKPIEMKYLTLSILLISSVSFSQVGINTINPNAILDVSSTTQGILIPRVALVLTTQELPITNPASGALVNGTLVYNTVTVNDVQPGFYYWKGTRWVPLISNLHEYDFASISLPSPSGTNEDVDFLLATSNFNSNIFRIVHSGAELGGITNGAHGRVIYIYNESATDLKILSHTNSTSVAANRFSTDGDLVIKPGNTAMAIYDGLYKNRWSVIKSD</sequence>
<dbReference type="EMBL" id="CP025791">
    <property type="protein sequence ID" value="AUP77762.1"/>
    <property type="molecule type" value="Genomic_DNA"/>
</dbReference>
<evidence type="ECO:0000313" key="2">
    <source>
        <dbReference type="Proteomes" id="UP000235826"/>
    </source>
</evidence>
<keyword evidence="2" id="KW-1185">Reference proteome</keyword>
<dbReference type="AlphaFoldDB" id="A0A2K9PL38"/>
<organism evidence="1 2">
    <name type="scientific">Flavivirga eckloniae</name>
    <dbReference type="NCBI Taxonomy" id="1803846"/>
    <lineage>
        <taxon>Bacteria</taxon>
        <taxon>Pseudomonadati</taxon>
        <taxon>Bacteroidota</taxon>
        <taxon>Flavobacteriia</taxon>
        <taxon>Flavobacteriales</taxon>
        <taxon>Flavobacteriaceae</taxon>
        <taxon>Flavivirga</taxon>
    </lineage>
</organism>
<proteinExistence type="predicted"/>
<evidence type="ECO:0000313" key="1">
    <source>
        <dbReference type="EMBL" id="AUP77762.1"/>
    </source>
</evidence>
<dbReference type="Proteomes" id="UP000235826">
    <property type="component" value="Chromosome"/>
</dbReference>
<reference evidence="1 2" key="1">
    <citation type="submission" date="2018-01" db="EMBL/GenBank/DDBJ databases">
        <title>Complete genome sequence of Flavivirga eckloniae ECD14 isolated from seaweed Ecklonia cava.</title>
        <authorList>
            <person name="Lee J.H."/>
            <person name="Baik K.S."/>
            <person name="Seong C.N."/>
        </authorList>
    </citation>
    <scope>NUCLEOTIDE SEQUENCE [LARGE SCALE GENOMIC DNA]</scope>
    <source>
        <strain evidence="1 2">ECD14</strain>
    </source>
</reference>
<accession>A0A2K9PL38</accession>